<name>A0AAE3EGH9_9SPIR</name>
<gene>
    <name evidence="6" type="ORF">K7J14_00385</name>
</gene>
<keyword evidence="2" id="KW-0645">Protease</keyword>
<dbReference type="GO" id="GO:0008234">
    <property type="term" value="F:cysteine-type peptidase activity"/>
    <property type="evidence" value="ECO:0007669"/>
    <property type="project" value="UniProtKB-KW"/>
</dbReference>
<dbReference type="EMBL" id="JAINWA010000001">
    <property type="protein sequence ID" value="MCD1653168.1"/>
    <property type="molecule type" value="Genomic_DNA"/>
</dbReference>
<evidence type="ECO:0000259" key="5">
    <source>
        <dbReference type="PROSITE" id="PS51935"/>
    </source>
</evidence>
<evidence type="ECO:0000313" key="6">
    <source>
        <dbReference type="EMBL" id="MCD1653168.1"/>
    </source>
</evidence>
<evidence type="ECO:0000313" key="7">
    <source>
        <dbReference type="Proteomes" id="UP001198163"/>
    </source>
</evidence>
<dbReference type="SUPFAM" id="SSF54001">
    <property type="entry name" value="Cysteine proteinases"/>
    <property type="match status" value="1"/>
</dbReference>
<reference evidence="6" key="1">
    <citation type="submission" date="2021-08" db="EMBL/GenBank/DDBJ databases">
        <title>Comparative analyses of Brucepasteria parasyntrophica and Teretinema zuelzerae.</title>
        <authorList>
            <person name="Song Y."/>
            <person name="Brune A."/>
        </authorList>
    </citation>
    <scope>NUCLEOTIDE SEQUENCE</scope>
    <source>
        <strain evidence="6">DSM 1903</strain>
    </source>
</reference>
<evidence type="ECO:0000256" key="3">
    <source>
        <dbReference type="ARBA" id="ARBA00022801"/>
    </source>
</evidence>
<dbReference type="AlphaFoldDB" id="A0AAE3EGH9"/>
<keyword evidence="3" id="KW-0378">Hydrolase</keyword>
<evidence type="ECO:0000256" key="4">
    <source>
        <dbReference type="ARBA" id="ARBA00022807"/>
    </source>
</evidence>
<organism evidence="6 7">
    <name type="scientific">Teretinema zuelzerae</name>
    <dbReference type="NCBI Taxonomy" id="156"/>
    <lineage>
        <taxon>Bacteria</taxon>
        <taxon>Pseudomonadati</taxon>
        <taxon>Spirochaetota</taxon>
        <taxon>Spirochaetia</taxon>
        <taxon>Spirochaetales</taxon>
        <taxon>Treponemataceae</taxon>
        <taxon>Teretinema</taxon>
    </lineage>
</organism>
<feature type="domain" description="NlpC/P60" evidence="5">
    <location>
        <begin position="20"/>
        <end position="155"/>
    </location>
</feature>
<accession>A0AAE3EGH9</accession>
<dbReference type="Proteomes" id="UP001198163">
    <property type="component" value="Unassembled WGS sequence"/>
</dbReference>
<keyword evidence="7" id="KW-1185">Reference proteome</keyword>
<evidence type="ECO:0000256" key="1">
    <source>
        <dbReference type="ARBA" id="ARBA00007074"/>
    </source>
</evidence>
<protein>
    <submittedName>
        <fullName evidence="6">Peptidoglycan endopeptidase</fullName>
    </submittedName>
</protein>
<dbReference type="InterPro" id="IPR038765">
    <property type="entry name" value="Papain-like_cys_pep_sf"/>
</dbReference>
<comment type="similarity">
    <text evidence="1">Belongs to the peptidase C40 family.</text>
</comment>
<dbReference type="Gene3D" id="3.90.1720.10">
    <property type="entry name" value="endopeptidase domain like (from Nostoc punctiforme)"/>
    <property type="match status" value="1"/>
</dbReference>
<dbReference type="InterPro" id="IPR000064">
    <property type="entry name" value="NLP_P60_dom"/>
</dbReference>
<dbReference type="PROSITE" id="PS51935">
    <property type="entry name" value="NLPC_P60"/>
    <property type="match status" value="1"/>
</dbReference>
<evidence type="ECO:0000256" key="2">
    <source>
        <dbReference type="ARBA" id="ARBA00022670"/>
    </source>
</evidence>
<proteinExistence type="inferred from homology"/>
<dbReference type="GO" id="GO:0006508">
    <property type="term" value="P:proteolysis"/>
    <property type="evidence" value="ECO:0007669"/>
    <property type="project" value="UniProtKB-KW"/>
</dbReference>
<comment type="caution">
    <text evidence="6">The sequence shown here is derived from an EMBL/GenBank/DDBJ whole genome shotgun (WGS) entry which is preliminary data.</text>
</comment>
<dbReference type="Pfam" id="PF00877">
    <property type="entry name" value="NLPC_P60"/>
    <property type="match status" value="1"/>
</dbReference>
<dbReference type="RefSeq" id="WP_230752066.1">
    <property type="nucleotide sequence ID" value="NZ_JAINWA010000001.1"/>
</dbReference>
<keyword evidence="4" id="KW-0788">Thiol protease</keyword>
<sequence>MSALNWHKLAETGKKRFEQSDEKERWEAALLGFVGTPYRWGSEVPEGADCSGAVCFALAAATGLARRMTAESLYRTVFTVQGPAIRGISALFFISRKEKHEGGILKPAGGIHHVAGIVAEGIAVNMSEPEGRLREISDLKRVYDRYGYDMVARGLSRRAWERFAYPVQLAKEFDPEFYPYFEGEPA</sequence>